<dbReference type="PROSITE" id="PS50927">
    <property type="entry name" value="BULB_LECTIN"/>
    <property type="match status" value="1"/>
</dbReference>
<dbReference type="InterPro" id="IPR036426">
    <property type="entry name" value="Bulb-type_lectin_dom_sf"/>
</dbReference>
<keyword evidence="4" id="KW-1185">Reference proteome</keyword>
<reference evidence="3" key="1">
    <citation type="journal article" date="2023" name="Mol. Phylogenet. Evol.">
        <title>Genome-scale phylogeny and comparative genomics of the fungal order Sordariales.</title>
        <authorList>
            <person name="Hensen N."/>
            <person name="Bonometti L."/>
            <person name="Westerberg I."/>
            <person name="Brannstrom I.O."/>
            <person name="Guillou S."/>
            <person name="Cros-Aarteil S."/>
            <person name="Calhoun S."/>
            <person name="Haridas S."/>
            <person name="Kuo A."/>
            <person name="Mondo S."/>
            <person name="Pangilinan J."/>
            <person name="Riley R."/>
            <person name="LaButti K."/>
            <person name="Andreopoulos B."/>
            <person name="Lipzen A."/>
            <person name="Chen C."/>
            <person name="Yan M."/>
            <person name="Daum C."/>
            <person name="Ng V."/>
            <person name="Clum A."/>
            <person name="Steindorff A."/>
            <person name="Ohm R.A."/>
            <person name="Martin F."/>
            <person name="Silar P."/>
            <person name="Natvig D.O."/>
            <person name="Lalanne C."/>
            <person name="Gautier V."/>
            <person name="Ament-Velasquez S.L."/>
            <person name="Kruys A."/>
            <person name="Hutchinson M.I."/>
            <person name="Powell A.J."/>
            <person name="Barry K."/>
            <person name="Miller A.N."/>
            <person name="Grigoriev I.V."/>
            <person name="Debuchy R."/>
            <person name="Gladieux P."/>
            <person name="Hiltunen Thoren M."/>
            <person name="Johannesson H."/>
        </authorList>
    </citation>
    <scope>NUCLEOTIDE SEQUENCE</scope>
    <source>
        <strain evidence="3">PSN293</strain>
    </source>
</reference>
<dbReference type="InterPro" id="IPR012334">
    <property type="entry name" value="Pectin_lyas_fold"/>
</dbReference>
<sequence length="514" mass="52874">MSLLSSLALLASLALVAVSHAACIASGDAHTINSALQSGGSGAVVQLCPSSVFTISETIQFTAPNQELSTQGYPTDGTRAKAVIAPGSNITSAVWGRWTSGVKVRNLHIDGNRPNAGVFGGDALVEMGGGAEGQVVSHNVITNTRSWSCLHYIGSGQDNNPCRGGTVTQNTIGPCGQEGTDSNGNGLWADGISFECVNSVVSSNNITGPTDGGIVIFGSPGSQFLDNIITSSSTQLGFGAINMVDPSYGGNYSHVVVSGNTIIGQGSTGLFNLGIGIGNQVWSNQHPNPYFGPATITNNNFIGHIGFSIVINGWRDGITVTGNDISQITTPSSTFADAGPCQPQVQTSFNANNQLVVYEPSISGPSTLQSNFISVPQNATNWLCLNHPLPSSKTFAAGTLSVNGRTSTVVDRSHFHVQIQGDGNLVGLDTTAGVWTVKWASGPQSSHCGADGSSCVLSFGATGDLAVSDAVGRLWHSDTAGSGATVVFENEAPYLQVKDGNGAVLWSIADGVRT</sequence>
<evidence type="ECO:0000313" key="3">
    <source>
        <dbReference type="EMBL" id="KAK4219741.1"/>
    </source>
</evidence>
<dbReference type="InterPro" id="IPR001480">
    <property type="entry name" value="Bulb-type_lectin_dom"/>
</dbReference>
<feature type="domain" description="Bulb-type lectin" evidence="2">
    <location>
        <begin position="391"/>
        <end position="514"/>
    </location>
</feature>
<dbReference type="Gene3D" id="2.160.20.10">
    <property type="entry name" value="Single-stranded right-handed beta-helix, Pectin lyase-like"/>
    <property type="match status" value="1"/>
</dbReference>
<keyword evidence="1" id="KW-0732">Signal</keyword>
<dbReference type="SUPFAM" id="SSF51126">
    <property type="entry name" value="Pectin lyase-like"/>
    <property type="match status" value="1"/>
</dbReference>
<evidence type="ECO:0000313" key="4">
    <source>
        <dbReference type="Proteomes" id="UP001301769"/>
    </source>
</evidence>
<dbReference type="Gene3D" id="2.90.10.10">
    <property type="entry name" value="Bulb-type lectin domain"/>
    <property type="match status" value="1"/>
</dbReference>
<reference evidence="3" key="2">
    <citation type="submission" date="2023-05" db="EMBL/GenBank/DDBJ databases">
        <authorList>
            <consortium name="Lawrence Berkeley National Laboratory"/>
            <person name="Steindorff A."/>
            <person name="Hensen N."/>
            <person name="Bonometti L."/>
            <person name="Westerberg I."/>
            <person name="Brannstrom I.O."/>
            <person name="Guillou S."/>
            <person name="Cros-Aarteil S."/>
            <person name="Calhoun S."/>
            <person name="Haridas S."/>
            <person name="Kuo A."/>
            <person name="Mondo S."/>
            <person name="Pangilinan J."/>
            <person name="Riley R."/>
            <person name="Labutti K."/>
            <person name="Andreopoulos B."/>
            <person name="Lipzen A."/>
            <person name="Chen C."/>
            <person name="Yanf M."/>
            <person name="Daum C."/>
            <person name="Ng V."/>
            <person name="Clum A."/>
            <person name="Ohm R."/>
            <person name="Martin F."/>
            <person name="Silar P."/>
            <person name="Natvig D."/>
            <person name="Lalanne C."/>
            <person name="Gautier V."/>
            <person name="Ament-Velasquez S.L."/>
            <person name="Kruys A."/>
            <person name="Hutchinson M.I."/>
            <person name="Powell A.J."/>
            <person name="Barry K."/>
            <person name="Miller A.N."/>
            <person name="Grigoriev I.V."/>
            <person name="Debuchy R."/>
            <person name="Gladieux P."/>
            <person name="Thoren M.H."/>
            <person name="Johannesson H."/>
        </authorList>
    </citation>
    <scope>NUCLEOTIDE SEQUENCE</scope>
    <source>
        <strain evidence="3">PSN293</strain>
    </source>
</reference>
<feature type="signal peptide" evidence="1">
    <location>
        <begin position="1"/>
        <end position="21"/>
    </location>
</feature>
<dbReference type="InterPro" id="IPR006626">
    <property type="entry name" value="PbH1"/>
</dbReference>
<dbReference type="AlphaFoldDB" id="A0AAN7BBH4"/>
<name>A0AAN7BBH4_9PEZI</name>
<feature type="chain" id="PRO_5042926499" description="Bulb-type lectin domain-containing protein" evidence="1">
    <location>
        <begin position="22"/>
        <end position="514"/>
    </location>
</feature>
<dbReference type="Proteomes" id="UP001301769">
    <property type="component" value="Unassembled WGS sequence"/>
</dbReference>
<evidence type="ECO:0000256" key="1">
    <source>
        <dbReference type="SAM" id="SignalP"/>
    </source>
</evidence>
<dbReference type="EMBL" id="MU858047">
    <property type="protein sequence ID" value="KAK4219741.1"/>
    <property type="molecule type" value="Genomic_DNA"/>
</dbReference>
<dbReference type="SUPFAM" id="SSF51110">
    <property type="entry name" value="alpha-D-mannose-specific plant lectins"/>
    <property type="match status" value="1"/>
</dbReference>
<organism evidence="3 4">
    <name type="scientific">Rhypophila decipiens</name>
    <dbReference type="NCBI Taxonomy" id="261697"/>
    <lineage>
        <taxon>Eukaryota</taxon>
        <taxon>Fungi</taxon>
        <taxon>Dikarya</taxon>
        <taxon>Ascomycota</taxon>
        <taxon>Pezizomycotina</taxon>
        <taxon>Sordariomycetes</taxon>
        <taxon>Sordariomycetidae</taxon>
        <taxon>Sordariales</taxon>
        <taxon>Naviculisporaceae</taxon>
        <taxon>Rhypophila</taxon>
    </lineage>
</organism>
<dbReference type="InterPro" id="IPR011050">
    <property type="entry name" value="Pectin_lyase_fold/virulence"/>
</dbReference>
<gene>
    <name evidence="3" type="ORF">QBC37DRAFT_409657</name>
</gene>
<comment type="caution">
    <text evidence="3">The sequence shown here is derived from an EMBL/GenBank/DDBJ whole genome shotgun (WGS) entry which is preliminary data.</text>
</comment>
<accession>A0AAN7BBH4</accession>
<dbReference type="SMART" id="SM00710">
    <property type="entry name" value="PbH1"/>
    <property type="match status" value="5"/>
</dbReference>
<protein>
    <recommendedName>
        <fullName evidence="2">Bulb-type lectin domain-containing protein</fullName>
    </recommendedName>
</protein>
<evidence type="ECO:0000259" key="2">
    <source>
        <dbReference type="PROSITE" id="PS50927"/>
    </source>
</evidence>
<proteinExistence type="predicted"/>